<dbReference type="AlphaFoldDB" id="A0A9D4UF52"/>
<reference evidence="2" key="1">
    <citation type="submission" date="2021-01" db="EMBL/GenBank/DDBJ databases">
        <title>Adiantum capillus-veneris genome.</title>
        <authorList>
            <person name="Fang Y."/>
            <person name="Liao Q."/>
        </authorList>
    </citation>
    <scope>NUCLEOTIDE SEQUENCE</scope>
    <source>
        <strain evidence="2">H3</strain>
        <tissue evidence="2">Leaf</tissue>
    </source>
</reference>
<dbReference type="Proteomes" id="UP000886520">
    <property type="component" value="Chromosome 18"/>
</dbReference>
<dbReference type="EMBL" id="JABFUD020000018">
    <property type="protein sequence ID" value="KAI5066076.1"/>
    <property type="molecule type" value="Genomic_DNA"/>
</dbReference>
<accession>A0A9D4UF52</accession>
<keyword evidence="3" id="KW-1185">Reference proteome</keyword>
<name>A0A9D4UF52_ADICA</name>
<evidence type="ECO:0000313" key="3">
    <source>
        <dbReference type="Proteomes" id="UP000886520"/>
    </source>
</evidence>
<sequence length="66" mass="7223">MSMHCVDAGRAGSNIDETGNEARKGRQGVCPVGRRAVGKLKKVRLCRVQAYAICELNLLSNYETVE</sequence>
<feature type="region of interest" description="Disordered" evidence="1">
    <location>
        <begin position="1"/>
        <end position="26"/>
    </location>
</feature>
<gene>
    <name evidence="2" type="ORF">GOP47_0018700</name>
</gene>
<proteinExistence type="predicted"/>
<evidence type="ECO:0000256" key="1">
    <source>
        <dbReference type="SAM" id="MobiDB-lite"/>
    </source>
</evidence>
<evidence type="ECO:0000313" key="2">
    <source>
        <dbReference type="EMBL" id="KAI5066076.1"/>
    </source>
</evidence>
<organism evidence="2 3">
    <name type="scientific">Adiantum capillus-veneris</name>
    <name type="common">Maidenhair fern</name>
    <dbReference type="NCBI Taxonomy" id="13818"/>
    <lineage>
        <taxon>Eukaryota</taxon>
        <taxon>Viridiplantae</taxon>
        <taxon>Streptophyta</taxon>
        <taxon>Embryophyta</taxon>
        <taxon>Tracheophyta</taxon>
        <taxon>Polypodiopsida</taxon>
        <taxon>Polypodiidae</taxon>
        <taxon>Polypodiales</taxon>
        <taxon>Pteridineae</taxon>
        <taxon>Pteridaceae</taxon>
        <taxon>Vittarioideae</taxon>
        <taxon>Adiantum</taxon>
    </lineage>
</organism>
<comment type="caution">
    <text evidence="2">The sequence shown here is derived from an EMBL/GenBank/DDBJ whole genome shotgun (WGS) entry which is preliminary data.</text>
</comment>
<protein>
    <submittedName>
        <fullName evidence="2">Uncharacterized protein</fullName>
    </submittedName>
</protein>